<dbReference type="EMBL" id="CAJJDP010000091">
    <property type="protein sequence ID" value="CAD8188444.1"/>
    <property type="molecule type" value="Genomic_DNA"/>
</dbReference>
<dbReference type="OMA" id="ELAKMSW"/>
<dbReference type="Proteomes" id="UP000683925">
    <property type="component" value="Unassembled WGS sequence"/>
</dbReference>
<evidence type="ECO:0000313" key="2">
    <source>
        <dbReference type="Proteomes" id="UP000683925"/>
    </source>
</evidence>
<keyword evidence="2" id="KW-1185">Reference proteome</keyword>
<dbReference type="AlphaFoldDB" id="A0A8S1WDT7"/>
<proteinExistence type="predicted"/>
<comment type="caution">
    <text evidence="1">The sequence shown here is derived from an EMBL/GenBank/DDBJ whole genome shotgun (WGS) entry which is preliminary data.</text>
</comment>
<gene>
    <name evidence="1" type="ORF">POCTA_138.1.T0920212</name>
</gene>
<evidence type="ECO:0000313" key="1">
    <source>
        <dbReference type="EMBL" id="CAD8188444.1"/>
    </source>
</evidence>
<organism evidence="1 2">
    <name type="scientific">Paramecium octaurelia</name>
    <dbReference type="NCBI Taxonomy" id="43137"/>
    <lineage>
        <taxon>Eukaryota</taxon>
        <taxon>Sar</taxon>
        <taxon>Alveolata</taxon>
        <taxon>Ciliophora</taxon>
        <taxon>Intramacronucleata</taxon>
        <taxon>Oligohymenophorea</taxon>
        <taxon>Peniculida</taxon>
        <taxon>Parameciidae</taxon>
        <taxon>Paramecium</taxon>
    </lineage>
</organism>
<sequence length="211" mass="25414">MRQRLGALHADSLEEYIELAKMSWQQNLIFYGSDQEIAGQQRGFDNSEKETNTTSIEEEAEIKDRSNVNVLVIDNLDKIDQVFKYCGTFRKSKKNYYLEYCSKQETSSSKEIHFHFWIINQTSVKYQELIEVYYRTADCYVYLNKQSKDHQFQRFFEKVKLLNKHKTRKIYRIGNFRRVSSQQNLQNIQENQIITLRNLKEGLKKIREQYF</sequence>
<name>A0A8S1WDT7_PAROT</name>
<protein>
    <submittedName>
        <fullName evidence="1">Uncharacterized protein</fullName>
    </submittedName>
</protein>
<dbReference type="OrthoDB" id="304148at2759"/>
<accession>A0A8S1WDT7</accession>
<reference evidence="1" key="1">
    <citation type="submission" date="2021-01" db="EMBL/GenBank/DDBJ databases">
        <authorList>
            <consortium name="Genoscope - CEA"/>
            <person name="William W."/>
        </authorList>
    </citation>
    <scope>NUCLEOTIDE SEQUENCE</scope>
</reference>